<organism evidence="14 15">
    <name type="scientific">Stratiformator vulcanicus</name>
    <dbReference type="NCBI Taxonomy" id="2527980"/>
    <lineage>
        <taxon>Bacteria</taxon>
        <taxon>Pseudomonadati</taxon>
        <taxon>Planctomycetota</taxon>
        <taxon>Planctomycetia</taxon>
        <taxon>Planctomycetales</taxon>
        <taxon>Planctomycetaceae</taxon>
        <taxon>Stratiformator</taxon>
    </lineage>
</organism>
<evidence type="ECO:0000256" key="7">
    <source>
        <dbReference type="ARBA" id="ARBA00047899"/>
    </source>
</evidence>
<dbReference type="GO" id="GO:0106310">
    <property type="term" value="F:protein serine kinase activity"/>
    <property type="evidence" value="ECO:0007669"/>
    <property type="project" value="RHEA"/>
</dbReference>
<keyword evidence="6 9" id="KW-0067">ATP-binding</keyword>
<dbReference type="InterPro" id="IPR011992">
    <property type="entry name" value="EF-hand-dom_pair"/>
</dbReference>
<evidence type="ECO:0000313" key="15">
    <source>
        <dbReference type="Proteomes" id="UP000317318"/>
    </source>
</evidence>
<feature type="domain" description="Protein kinase" evidence="12">
    <location>
        <begin position="13"/>
        <end position="279"/>
    </location>
</feature>
<dbReference type="InterPro" id="IPR011009">
    <property type="entry name" value="Kinase-like_dom_sf"/>
</dbReference>
<dbReference type="PANTHER" id="PTHR43289">
    <property type="entry name" value="MITOGEN-ACTIVATED PROTEIN KINASE KINASE KINASE 20-RELATED"/>
    <property type="match status" value="1"/>
</dbReference>
<proteinExistence type="predicted"/>
<evidence type="ECO:0000256" key="5">
    <source>
        <dbReference type="ARBA" id="ARBA00022777"/>
    </source>
</evidence>
<reference evidence="14 15" key="1">
    <citation type="submission" date="2019-02" db="EMBL/GenBank/DDBJ databases">
        <title>Deep-cultivation of Planctomycetes and their phenomic and genomic characterization uncovers novel biology.</title>
        <authorList>
            <person name="Wiegand S."/>
            <person name="Jogler M."/>
            <person name="Boedeker C."/>
            <person name="Pinto D."/>
            <person name="Vollmers J."/>
            <person name="Rivas-Marin E."/>
            <person name="Kohn T."/>
            <person name="Peeters S.H."/>
            <person name="Heuer A."/>
            <person name="Rast P."/>
            <person name="Oberbeckmann S."/>
            <person name="Bunk B."/>
            <person name="Jeske O."/>
            <person name="Meyerdierks A."/>
            <person name="Storesund J.E."/>
            <person name="Kallscheuer N."/>
            <person name="Luecker S."/>
            <person name="Lage O.M."/>
            <person name="Pohl T."/>
            <person name="Merkel B.J."/>
            <person name="Hornburger P."/>
            <person name="Mueller R.-W."/>
            <person name="Bruemmer F."/>
            <person name="Labrenz M."/>
            <person name="Spormann A.M."/>
            <person name="Op den Camp H."/>
            <person name="Overmann J."/>
            <person name="Amann R."/>
            <person name="Jetten M.S.M."/>
            <person name="Mascher T."/>
            <person name="Medema M.H."/>
            <person name="Devos D.P."/>
            <person name="Kaster A.-K."/>
            <person name="Ovreas L."/>
            <person name="Rohde M."/>
            <person name="Galperin M.Y."/>
            <person name="Jogler C."/>
        </authorList>
    </citation>
    <scope>NUCLEOTIDE SEQUENCE [LARGE SCALE GENOMIC DNA]</scope>
    <source>
        <strain evidence="14 15">Pan189</strain>
    </source>
</reference>
<evidence type="ECO:0000256" key="4">
    <source>
        <dbReference type="ARBA" id="ARBA00022741"/>
    </source>
</evidence>
<dbReference type="SUPFAM" id="SSF56112">
    <property type="entry name" value="Protein kinase-like (PK-like)"/>
    <property type="match status" value="1"/>
</dbReference>
<feature type="region of interest" description="Disordered" evidence="10">
    <location>
        <begin position="418"/>
        <end position="528"/>
    </location>
</feature>
<comment type="catalytic activity">
    <reaction evidence="7">
        <text>L-threonyl-[protein] + ATP = O-phospho-L-threonyl-[protein] + ADP + H(+)</text>
        <dbReference type="Rhea" id="RHEA:46608"/>
        <dbReference type="Rhea" id="RHEA-COMP:11060"/>
        <dbReference type="Rhea" id="RHEA-COMP:11605"/>
        <dbReference type="ChEBI" id="CHEBI:15378"/>
        <dbReference type="ChEBI" id="CHEBI:30013"/>
        <dbReference type="ChEBI" id="CHEBI:30616"/>
        <dbReference type="ChEBI" id="CHEBI:61977"/>
        <dbReference type="ChEBI" id="CHEBI:456216"/>
        <dbReference type="EC" id="2.7.11.1"/>
    </reaction>
</comment>
<dbReference type="FunFam" id="1.10.510.10:FF:000021">
    <property type="entry name" value="Serine/threonine protein kinase"/>
    <property type="match status" value="1"/>
</dbReference>
<evidence type="ECO:0000256" key="6">
    <source>
        <dbReference type="ARBA" id="ARBA00022840"/>
    </source>
</evidence>
<dbReference type="CDD" id="cd14014">
    <property type="entry name" value="STKc_PknB_like"/>
    <property type="match status" value="1"/>
</dbReference>
<feature type="region of interest" description="Disordered" evidence="10">
    <location>
        <begin position="566"/>
        <end position="605"/>
    </location>
</feature>
<feature type="compositionally biased region" description="Acidic residues" evidence="10">
    <location>
        <begin position="498"/>
        <end position="512"/>
    </location>
</feature>
<evidence type="ECO:0000256" key="10">
    <source>
        <dbReference type="SAM" id="MobiDB-lite"/>
    </source>
</evidence>
<keyword evidence="5 14" id="KW-0418">Kinase</keyword>
<dbReference type="InterPro" id="IPR008271">
    <property type="entry name" value="Ser/Thr_kinase_AS"/>
</dbReference>
<dbReference type="GO" id="GO:0004674">
    <property type="term" value="F:protein serine/threonine kinase activity"/>
    <property type="evidence" value="ECO:0007669"/>
    <property type="project" value="UniProtKB-KW"/>
</dbReference>
<dbReference type="SUPFAM" id="SSF47473">
    <property type="entry name" value="EF-hand"/>
    <property type="match status" value="1"/>
</dbReference>
<dbReference type="Gene3D" id="3.30.200.20">
    <property type="entry name" value="Phosphorylase Kinase, domain 1"/>
    <property type="match status" value="1"/>
</dbReference>
<dbReference type="PROSITE" id="PS00107">
    <property type="entry name" value="PROTEIN_KINASE_ATP"/>
    <property type="match status" value="1"/>
</dbReference>
<dbReference type="AlphaFoldDB" id="A0A517R3J6"/>
<comment type="catalytic activity">
    <reaction evidence="8">
        <text>L-seryl-[protein] + ATP = O-phospho-L-seryl-[protein] + ADP + H(+)</text>
        <dbReference type="Rhea" id="RHEA:17989"/>
        <dbReference type="Rhea" id="RHEA-COMP:9863"/>
        <dbReference type="Rhea" id="RHEA-COMP:11604"/>
        <dbReference type="ChEBI" id="CHEBI:15378"/>
        <dbReference type="ChEBI" id="CHEBI:29999"/>
        <dbReference type="ChEBI" id="CHEBI:30616"/>
        <dbReference type="ChEBI" id="CHEBI:83421"/>
        <dbReference type="ChEBI" id="CHEBI:456216"/>
        <dbReference type="EC" id="2.7.11.1"/>
    </reaction>
</comment>
<dbReference type="InterPro" id="IPR017441">
    <property type="entry name" value="Protein_kinase_ATP_BS"/>
</dbReference>
<evidence type="ECO:0000259" key="12">
    <source>
        <dbReference type="PROSITE" id="PS50011"/>
    </source>
</evidence>
<feature type="compositionally biased region" description="Basic and acidic residues" evidence="10">
    <location>
        <begin position="431"/>
        <end position="455"/>
    </location>
</feature>
<sequence>MSAGAIQTDFGRYTIERELGSGAMGSVYLAADSQLGRKVALKVPKLDGKQDEEFLARFYREARSAAALSHPSICPVYDVGEHEGRHYIAMAYIDGKPLSALIEGGKTLEPKRAAILTRKIALALHEAHQAGIIHRDLKPGNVMIDHRGEPIVMDFGLARSYGAGAETQVTQHGLVLGTPAYMSPEQLEGIADRIGPQSDVFALGAVLFEMLTGRVPFVGTGSVASIIGEIFSKPTPSPQELRADVPAPLAAICRRALEKDRSERFATMQEFAASLSKFLRKASSGEIPVAETLMLKEKQGLVRSLVAQKQYVAATAVLETVADSRSAAAADWAATELKKVRRKAATGNPTSPATGNHQSNAKNERELPRPVKRKKANDKSDSTLPKWAMVAIPAAAILLIVGLFGGILASSNDPPISNPPLATVEPPVSENETRPRFIDLRPNSKSEQDEVDSRGIDLPPDRSTLPPSVSIPSPPETAIDQESIKSEPDDGSATADSPVDEPMDDTEPDAVTESEPKPDEDNPPRYPDWAEQFVDSLMRFDRNGNGELVANEVPRFVRTIFTKADADGNQRITEQELRDHTLTLPGPPPELGKKPGRPGLPPRRR</sequence>
<dbReference type="InterPro" id="IPR018247">
    <property type="entry name" value="EF_Hand_1_Ca_BS"/>
</dbReference>
<dbReference type="EMBL" id="CP036268">
    <property type="protein sequence ID" value="QDT38469.1"/>
    <property type="molecule type" value="Genomic_DNA"/>
</dbReference>
<feature type="compositionally biased region" description="Polar residues" evidence="10">
    <location>
        <begin position="347"/>
        <end position="361"/>
    </location>
</feature>
<keyword evidence="4 9" id="KW-0547">Nucleotide-binding</keyword>
<dbReference type="PROSITE" id="PS00018">
    <property type="entry name" value="EF_HAND_1"/>
    <property type="match status" value="1"/>
</dbReference>
<feature type="transmembrane region" description="Helical" evidence="11">
    <location>
        <begin position="387"/>
        <end position="409"/>
    </location>
</feature>
<keyword evidence="11" id="KW-0472">Membrane</keyword>
<evidence type="ECO:0000256" key="8">
    <source>
        <dbReference type="ARBA" id="ARBA00048679"/>
    </source>
</evidence>
<evidence type="ECO:0000256" key="9">
    <source>
        <dbReference type="PROSITE-ProRule" id="PRU10141"/>
    </source>
</evidence>
<gene>
    <name evidence="14" type="primary">prkC_11</name>
    <name evidence="14" type="ORF">Pan189_28630</name>
</gene>
<name>A0A517R3J6_9PLAN</name>
<dbReference type="GO" id="GO:0005524">
    <property type="term" value="F:ATP binding"/>
    <property type="evidence" value="ECO:0007669"/>
    <property type="project" value="UniProtKB-UniRule"/>
</dbReference>
<keyword evidence="2" id="KW-0723">Serine/threonine-protein kinase</keyword>
<evidence type="ECO:0000256" key="2">
    <source>
        <dbReference type="ARBA" id="ARBA00022527"/>
    </source>
</evidence>
<dbReference type="FunFam" id="3.30.200.20:FF:000035">
    <property type="entry name" value="Serine/threonine protein kinase Stk1"/>
    <property type="match status" value="1"/>
</dbReference>
<feature type="domain" description="EF-hand" evidence="13">
    <location>
        <begin position="552"/>
        <end position="587"/>
    </location>
</feature>
<dbReference type="PROSITE" id="PS00108">
    <property type="entry name" value="PROTEIN_KINASE_ST"/>
    <property type="match status" value="1"/>
</dbReference>
<evidence type="ECO:0000313" key="14">
    <source>
        <dbReference type="EMBL" id="QDT38469.1"/>
    </source>
</evidence>
<evidence type="ECO:0000256" key="3">
    <source>
        <dbReference type="ARBA" id="ARBA00022679"/>
    </source>
</evidence>
<feature type="binding site" evidence="9">
    <location>
        <position position="42"/>
    </location>
    <ligand>
        <name>ATP</name>
        <dbReference type="ChEBI" id="CHEBI:30616"/>
    </ligand>
</feature>
<dbReference type="GO" id="GO:0005509">
    <property type="term" value="F:calcium ion binding"/>
    <property type="evidence" value="ECO:0007669"/>
    <property type="project" value="InterPro"/>
</dbReference>
<dbReference type="Pfam" id="PF00069">
    <property type="entry name" value="Pkinase"/>
    <property type="match status" value="1"/>
</dbReference>
<accession>A0A517R3J6</accession>
<keyword evidence="11" id="KW-0812">Transmembrane</keyword>
<dbReference type="KEGG" id="svp:Pan189_28630"/>
<dbReference type="EC" id="2.7.11.1" evidence="1"/>
<dbReference type="InterPro" id="IPR000719">
    <property type="entry name" value="Prot_kinase_dom"/>
</dbReference>
<dbReference type="Proteomes" id="UP000317318">
    <property type="component" value="Chromosome"/>
</dbReference>
<feature type="compositionally biased region" description="Basic and acidic residues" evidence="10">
    <location>
        <begin position="566"/>
        <end position="581"/>
    </location>
</feature>
<keyword evidence="3 14" id="KW-0808">Transferase</keyword>
<evidence type="ECO:0000256" key="1">
    <source>
        <dbReference type="ARBA" id="ARBA00012513"/>
    </source>
</evidence>
<dbReference type="PROSITE" id="PS50011">
    <property type="entry name" value="PROTEIN_KINASE_DOM"/>
    <property type="match status" value="1"/>
</dbReference>
<feature type="region of interest" description="Disordered" evidence="10">
    <location>
        <begin position="340"/>
        <end position="382"/>
    </location>
</feature>
<dbReference type="PROSITE" id="PS50222">
    <property type="entry name" value="EF_HAND_2"/>
    <property type="match status" value="1"/>
</dbReference>
<dbReference type="PANTHER" id="PTHR43289:SF6">
    <property type="entry name" value="SERINE_THREONINE-PROTEIN KINASE NEKL-3"/>
    <property type="match status" value="1"/>
</dbReference>
<protein>
    <recommendedName>
        <fullName evidence="1">non-specific serine/threonine protein kinase</fullName>
        <ecNumber evidence="1">2.7.11.1</ecNumber>
    </recommendedName>
</protein>
<dbReference type="SMART" id="SM00220">
    <property type="entry name" value="S_TKc"/>
    <property type="match status" value="1"/>
</dbReference>
<evidence type="ECO:0000256" key="11">
    <source>
        <dbReference type="SAM" id="Phobius"/>
    </source>
</evidence>
<dbReference type="InterPro" id="IPR002048">
    <property type="entry name" value="EF_hand_dom"/>
</dbReference>
<feature type="compositionally biased region" description="Basic and acidic residues" evidence="10">
    <location>
        <begin position="514"/>
        <end position="523"/>
    </location>
</feature>
<dbReference type="Gene3D" id="1.10.510.10">
    <property type="entry name" value="Transferase(Phosphotransferase) domain 1"/>
    <property type="match status" value="1"/>
</dbReference>
<keyword evidence="15" id="KW-1185">Reference proteome</keyword>
<dbReference type="Gene3D" id="1.10.238.10">
    <property type="entry name" value="EF-hand"/>
    <property type="match status" value="1"/>
</dbReference>
<keyword evidence="11" id="KW-1133">Transmembrane helix</keyword>
<evidence type="ECO:0000259" key="13">
    <source>
        <dbReference type="PROSITE" id="PS50222"/>
    </source>
</evidence>